<name>A0A067JCN9_JATCU</name>
<accession>A0A067JCN9</accession>
<keyword evidence="3" id="KW-1185">Reference proteome</keyword>
<dbReference type="Proteomes" id="UP000027138">
    <property type="component" value="Unassembled WGS sequence"/>
</dbReference>
<dbReference type="AlphaFoldDB" id="A0A067JCN9"/>
<proteinExistence type="predicted"/>
<dbReference type="OrthoDB" id="1733844at2759"/>
<feature type="compositionally biased region" description="Low complexity" evidence="1">
    <location>
        <begin position="104"/>
        <end position="114"/>
    </location>
</feature>
<sequence>MTKRKKIKSPWVPQRTKIKKRKKKKKKRKKMMMKTKILNAFCIMDNKLIDHRWLEAGSGSGPHGGRGRGRSTHGRGGTIPPSSLGTSRASSSAQPPMPPPLPSIPSSSTSFPGPAKSSPASQSLIALTSLEPRNKLNLVVGQWMHMGLPQEARDFYWEEFQKHFVWEEAITAMLKVAWEKLCTLWYADFTYRIRKSGKKQMYMSQEIWESWQKAWEDPAFKRKCEIFARNRRSEIGGDGAGPSRHTIGSISAI</sequence>
<protein>
    <submittedName>
        <fullName evidence="2">Uncharacterized protein</fullName>
    </submittedName>
</protein>
<evidence type="ECO:0000313" key="3">
    <source>
        <dbReference type="Proteomes" id="UP000027138"/>
    </source>
</evidence>
<reference evidence="2 3" key="1">
    <citation type="journal article" date="2014" name="PLoS ONE">
        <title>Global Analysis of Gene Expression Profiles in Physic Nut (Jatropha curcas L.) Seedlings Exposed to Salt Stress.</title>
        <authorList>
            <person name="Zhang L."/>
            <person name="Zhang C."/>
            <person name="Wu P."/>
            <person name="Chen Y."/>
            <person name="Li M."/>
            <person name="Jiang H."/>
            <person name="Wu G."/>
        </authorList>
    </citation>
    <scope>NUCLEOTIDE SEQUENCE [LARGE SCALE GENOMIC DNA]</scope>
    <source>
        <strain evidence="3">cv. GZQX0401</strain>
        <tissue evidence="2">Young leaves</tissue>
    </source>
</reference>
<feature type="compositionally biased region" description="Basic residues" evidence="1">
    <location>
        <begin position="16"/>
        <end position="33"/>
    </location>
</feature>
<organism evidence="2 3">
    <name type="scientific">Jatropha curcas</name>
    <name type="common">Barbados nut</name>
    <dbReference type="NCBI Taxonomy" id="180498"/>
    <lineage>
        <taxon>Eukaryota</taxon>
        <taxon>Viridiplantae</taxon>
        <taxon>Streptophyta</taxon>
        <taxon>Embryophyta</taxon>
        <taxon>Tracheophyta</taxon>
        <taxon>Spermatophyta</taxon>
        <taxon>Magnoliopsida</taxon>
        <taxon>eudicotyledons</taxon>
        <taxon>Gunneridae</taxon>
        <taxon>Pentapetalae</taxon>
        <taxon>rosids</taxon>
        <taxon>fabids</taxon>
        <taxon>Malpighiales</taxon>
        <taxon>Euphorbiaceae</taxon>
        <taxon>Crotonoideae</taxon>
        <taxon>Jatropheae</taxon>
        <taxon>Jatropha</taxon>
    </lineage>
</organism>
<dbReference type="EMBL" id="KK915614">
    <property type="protein sequence ID" value="KDP21601.1"/>
    <property type="molecule type" value="Genomic_DNA"/>
</dbReference>
<feature type="compositionally biased region" description="Low complexity" evidence="1">
    <location>
        <begin position="82"/>
        <end position="94"/>
    </location>
</feature>
<feature type="region of interest" description="Disordered" evidence="1">
    <location>
        <begin position="1"/>
        <end position="33"/>
    </location>
</feature>
<gene>
    <name evidence="2" type="ORF">JCGZ_03605</name>
</gene>
<evidence type="ECO:0000313" key="2">
    <source>
        <dbReference type="EMBL" id="KDP21601.1"/>
    </source>
</evidence>
<evidence type="ECO:0000256" key="1">
    <source>
        <dbReference type="SAM" id="MobiDB-lite"/>
    </source>
</evidence>
<feature type="region of interest" description="Disordered" evidence="1">
    <location>
        <begin position="56"/>
        <end position="117"/>
    </location>
</feature>